<dbReference type="InterPro" id="IPR003782">
    <property type="entry name" value="SCO1/SenC"/>
</dbReference>
<dbReference type="RefSeq" id="WP_377378991.1">
    <property type="nucleotide sequence ID" value="NZ_JBHSSW010000012.1"/>
</dbReference>
<dbReference type="EMBL" id="JBHSSW010000012">
    <property type="protein sequence ID" value="MFC6198623.1"/>
    <property type="molecule type" value="Genomic_DNA"/>
</dbReference>
<evidence type="ECO:0000256" key="1">
    <source>
        <dbReference type="ARBA" id="ARBA00010996"/>
    </source>
</evidence>
<dbReference type="Pfam" id="PF02630">
    <property type="entry name" value="SCO1-SenC"/>
    <property type="match status" value="1"/>
</dbReference>
<dbReference type="PANTHER" id="PTHR12151">
    <property type="entry name" value="ELECTRON TRANSPORT PROTIN SCO1/SENC FAMILY MEMBER"/>
    <property type="match status" value="1"/>
</dbReference>
<reference evidence="3" key="1">
    <citation type="journal article" date="2019" name="Int. J. Syst. Evol. Microbiol.">
        <title>The Global Catalogue of Microorganisms (GCM) 10K type strain sequencing project: providing services to taxonomists for standard genome sequencing and annotation.</title>
        <authorList>
            <consortium name="The Broad Institute Genomics Platform"/>
            <consortium name="The Broad Institute Genome Sequencing Center for Infectious Disease"/>
            <person name="Wu L."/>
            <person name="Ma J."/>
        </authorList>
    </citation>
    <scope>NUCLEOTIDE SEQUENCE [LARGE SCALE GENOMIC DNA]</scope>
    <source>
        <strain evidence="3">CGMCC-1.15741</strain>
    </source>
</reference>
<dbReference type="PROSITE" id="PS51257">
    <property type="entry name" value="PROKAR_LIPOPROTEIN"/>
    <property type="match status" value="1"/>
</dbReference>
<protein>
    <submittedName>
        <fullName evidence="2">SCO family protein</fullName>
    </submittedName>
</protein>
<dbReference type="PANTHER" id="PTHR12151:SF25">
    <property type="entry name" value="LINALOOL DEHYDRATASE_ISOMERASE DOMAIN-CONTAINING PROTEIN"/>
    <property type="match status" value="1"/>
</dbReference>
<evidence type="ECO:0000313" key="3">
    <source>
        <dbReference type="Proteomes" id="UP001596303"/>
    </source>
</evidence>
<keyword evidence="3" id="KW-1185">Reference proteome</keyword>
<comment type="caution">
    <text evidence="2">The sequence shown here is derived from an EMBL/GenBank/DDBJ whole genome shotgun (WGS) entry which is preliminary data.</text>
</comment>
<dbReference type="Gene3D" id="3.40.30.10">
    <property type="entry name" value="Glutaredoxin"/>
    <property type="match status" value="1"/>
</dbReference>
<dbReference type="CDD" id="cd02968">
    <property type="entry name" value="SCO"/>
    <property type="match status" value="1"/>
</dbReference>
<comment type="similarity">
    <text evidence="1">Belongs to the SCO1/2 family.</text>
</comment>
<sequence>MLKRILVSSLVLLTACGDNSGQIAKSSGPQNVCSSRSSAEIGGPINLINQDGQPVTQEDFKGQYSIVFFGFTYCPDVCPFTLNRIHQALEELPDDVETPQTIMISIDPERDTPDLIKTYISNDGFPEDIVGLTGSEEDVAAAAKNFVAYYQRAEDTSSSAGYTMDHSTLIYLMDENWELKTFFTHESHPTDMASCMASFLPEKES</sequence>
<dbReference type="Proteomes" id="UP001596303">
    <property type="component" value="Unassembled WGS sequence"/>
</dbReference>
<dbReference type="InterPro" id="IPR036249">
    <property type="entry name" value="Thioredoxin-like_sf"/>
</dbReference>
<dbReference type="SUPFAM" id="SSF52833">
    <property type="entry name" value="Thioredoxin-like"/>
    <property type="match status" value="1"/>
</dbReference>
<name>A0ABW1SB70_9PROT</name>
<accession>A0ABW1SB70</accession>
<evidence type="ECO:0000313" key="2">
    <source>
        <dbReference type="EMBL" id="MFC6198623.1"/>
    </source>
</evidence>
<gene>
    <name evidence="2" type="ORF">ACFQDM_11050</name>
</gene>
<proteinExistence type="inferred from homology"/>
<organism evidence="2 3">
    <name type="scientific">Ponticaulis profundi</name>
    <dbReference type="NCBI Taxonomy" id="2665222"/>
    <lineage>
        <taxon>Bacteria</taxon>
        <taxon>Pseudomonadati</taxon>
        <taxon>Pseudomonadota</taxon>
        <taxon>Alphaproteobacteria</taxon>
        <taxon>Hyphomonadales</taxon>
        <taxon>Hyphomonadaceae</taxon>
        <taxon>Ponticaulis</taxon>
    </lineage>
</organism>